<dbReference type="EMBL" id="CP159253">
    <property type="protein sequence ID" value="XCG50159.1"/>
    <property type="molecule type" value="Genomic_DNA"/>
</dbReference>
<feature type="chain" id="PRO_5043919214" evidence="2">
    <location>
        <begin position="22"/>
        <end position="753"/>
    </location>
</feature>
<organism evidence="3">
    <name type="scientific">Mesorhizobium sp. WSM2240</name>
    <dbReference type="NCBI Taxonomy" id="3228851"/>
    <lineage>
        <taxon>Bacteria</taxon>
        <taxon>Pseudomonadati</taxon>
        <taxon>Pseudomonadota</taxon>
        <taxon>Alphaproteobacteria</taxon>
        <taxon>Hyphomicrobiales</taxon>
        <taxon>Phyllobacteriaceae</taxon>
        <taxon>Mesorhizobium</taxon>
    </lineage>
</organism>
<reference evidence="3" key="1">
    <citation type="submission" date="2024-06" db="EMBL/GenBank/DDBJ databases">
        <title>Mesorhizobium karijinii sp. nov., a symbiont of the iconic Swainsona formosa from arid Australia.</title>
        <authorList>
            <person name="Hill Y.J."/>
            <person name="Watkin E.L.J."/>
            <person name="O'Hara G.W."/>
            <person name="Terpolilli J."/>
            <person name="Tye M.L."/>
            <person name="Kohlmeier M.G."/>
        </authorList>
    </citation>
    <scope>NUCLEOTIDE SEQUENCE</scope>
    <source>
        <strain evidence="3">WSM2240</strain>
    </source>
</reference>
<evidence type="ECO:0000313" key="3">
    <source>
        <dbReference type="EMBL" id="XCG50159.1"/>
    </source>
</evidence>
<evidence type="ECO:0000256" key="1">
    <source>
        <dbReference type="SAM" id="MobiDB-lite"/>
    </source>
</evidence>
<dbReference type="RefSeq" id="WP_353642312.1">
    <property type="nucleotide sequence ID" value="NZ_CP159253.1"/>
</dbReference>
<accession>A0AAU8CVX5</accession>
<dbReference type="SUPFAM" id="SSF51126">
    <property type="entry name" value="Pectin lyase-like"/>
    <property type="match status" value="1"/>
</dbReference>
<sequence>MLKLLCTVTLAAVLVAEQASAQTADVDQAAEVEQTEIGVVPSVGGCPVDPAPEIIEIREADPAADKVKHDEMRQLLFDTAQKANTTILLGPNVVLDFSDAPGLVPVSFGPCVTLKSVASFPPRPTGTILSRTAPAFAKRLGPGDVIDLSDLVLEQPRPELPVGSARTPSSPGPLLKFGKHGRDVASSFLSIRCDEGDDTPSDHVRLSGFRVEGPSRGQQTVDQFGIFIFRCLDIEIANMEVAGWGGAAIRVLDGGGHGPGQEPPSNRPGDRIGRPEQVRILNNYIHHNQHESSEENDGDSNPFTQHAAGYGVDVHHGAWAQITENLFDFNRHAIASSGHAGGYDATRNLVLKGGGYHGRMFNTWTHIFDIHGTGCIAYSCGQAAVQSWFTDNAFQYRNDNAIKIRGKPHVAAYIRGNVFPHEGLEDDWGDDAIALQTTQNVHIGSGNIIETDTYGRYGVCDFDADGVDDLFLASRAGFWFSSFGEFPWVYLGPQKDKLGDIRLGYFDADQRCDVLAEDRGAWVISSGGTGRWHPIGAFGARLADVAFGQFDPNKRDHRPGATRRTTHAFLRGADGQWFVTALAQPDWQPVQSSGKPMSELRFGDFTGDGVTDVLSVDGGRWAISESARGTWQRINQHHGDAVGSLFIADLNHNNIDDLIRLEAIGAAAAGSGGARLTWWVSDDGRGRWRRLKTYNFQAIFEGRLPTLFGLAGRFGAAPGGGVLVGDFKRFGHFFSEAEIAAGASPDWTSTFQY</sequence>
<dbReference type="AlphaFoldDB" id="A0AAU8CVX5"/>
<keyword evidence="2" id="KW-0732">Signal</keyword>
<protein>
    <submittedName>
        <fullName evidence="3">VCBS repeat-containing protein</fullName>
    </submittedName>
</protein>
<feature type="region of interest" description="Disordered" evidence="1">
    <location>
        <begin position="254"/>
        <end position="273"/>
    </location>
</feature>
<dbReference type="SUPFAM" id="SSF69318">
    <property type="entry name" value="Integrin alpha N-terminal domain"/>
    <property type="match status" value="1"/>
</dbReference>
<evidence type="ECO:0000256" key="2">
    <source>
        <dbReference type="SAM" id="SignalP"/>
    </source>
</evidence>
<name>A0AAU8CVX5_9HYPH</name>
<dbReference type="InterPro" id="IPR028994">
    <property type="entry name" value="Integrin_alpha_N"/>
</dbReference>
<dbReference type="InterPro" id="IPR011050">
    <property type="entry name" value="Pectin_lyase_fold/virulence"/>
</dbReference>
<proteinExistence type="predicted"/>
<gene>
    <name evidence="3" type="ORF">ABVK50_06640</name>
</gene>
<feature type="signal peptide" evidence="2">
    <location>
        <begin position="1"/>
        <end position="21"/>
    </location>
</feature>